<dbReference type="GO" id="GO:0016151">
    <property type="term" value="F:nickel cation binding"/>
    <property type="evidence" value="ECO:0007669"/>
    <property type="project" value="UniProtKB-UniRule"/>
</dbReference>
<reference evidence="4 5" key="1">
    <citation type="submission" date="2020-07" db="EMBL/GenBank/DDBJ databases">
        <authorList>
            <person name="Feng X."/>
        </authorList>
    </citation>
    <scope>NUCLEOTIDE SEQUENCE [LARGE SCALE GENOMIC DNA]</scope>
    <source>
        <strain evidence="4 5">JCM23202</strain>
    </source>
</reference>
<comment type="function">
    <text evidence="3">Required for maturation of urease via the functional incorporation of the urease nickel metallocenter.</text>
</comment>
<dbReference type="GO" id="GO:0005737">
    <property type="term" value="C:cytoplasm"/>
    <property type="evidence" value="ECO:0007669"/>
    <property type="project" value="UniProtKB-SubCell"/>
</dbReference>
<dbReference type="EMBL" id="JACHVC010000012">
    <property type="protein sequence ID" value="MBC2606865.1"/>
    <property type="molecule type" value="Genomic_DNA"/>
</dbReference>
<dbReference type="AlphaFoldDB" id="A0A7X1B725"/>
<comment type="similarity">
    <text evidence="1 3">Belongs to the UreD family.</text>
</comment>
<protein>
    <recommendedName>
        <fullName evidence="3">Urease accessory protein UreD</fullName>
    </recommendedName>
</protein>
<dbReference type="InterPro" id="IPR002669">
    <property type="entry name" value="UreD"/>
</dbReference>
<evidence type="ECO:0000256" key="2">
    <source>
        <dbReference type="ARBA" id="ARBA00023186"/>
    </source>
</evidence>
<comment type="caution">
    <text evidence="4">The sequence shown here is derived from an EMBL/GenBank/DDBJ whole genome shotgun (WGS) entry which is preliminary data.</text>
</comment>
<evidence type="ECO:0000256" key="3">
    <source>
        <dbReference type="HAMAP-Rule" id="MF_01384"/>
    </source>
</evidence>
<dbReference type="PANTHER" id="PTHR33643:SF1">
    <property type="entry name" value="UREASE ACCESSORY PROTEIN D"/>
    <property type="match status" value="1"/>
</dbReference>
<keyword evidence="3" id="KW-0963">Cytoplasm</keyword>
<accession>A0A7X1B725</accession>
<sequence>MKPASQPVPSRQSVSGHLRLRCERNNAGVSYLAKKEFKSPIHISKPYWDENSLLLNLMCPTAGMLGGDKVELEVSVGPGASLTLSNPSSLRIHKMDAGSEANWNQSFRVSRDAFLENNPEWLILQGESTFTQRSSIDVEEGGELFFIEAIAPGRIAHQESFAFRQFSNRLAFRYQNKLALLEKHCISPELGTSAAWDNELGGKHPFYISILLASPKLDSSSSLWSEIRELQQDKVRIGSSSLAQKSTWCVKILAADPIAARSVLKSVRDSFYREIGRSPASLRR</sequence>
<comment type="subunit">
    <text evidence="3">UreD, UreF and UreG form a complex that acts as a GTP-hydrolysis-dependent molecular chaperone, activating the urease apoprotein by helping to assemble the nickel containing metallocenter of UreC. The UreE protein probably delivers the nickel.</text>
</comment>
<dbReference type="PANTHER" id="PTHR33643">
    <property type="entry name" value="UREASE ACCESSORY PROTEIN D"/>
    <property type="match status" value="1"/>
</dbReference>
<name>A0A7X1B725_9BACT</name>
<keyword evidence="3" id="KW-0996">Nickel insertion</keyword>
<organism evidence="4 5">
    <name type="scientific">Pelagicoccus albus</name>
    <dbReference type="NCBI Taxonomy" id="415222"/>
    <lineage>
        <taxon>Bacteria</taxon>
        <taxon>Pseudomonadati</taxon>
        <taxon>Verrucomicrobiota</taxon>
        <taxon>Opitutia</taxon>
        <taxon>Puniceicoccales</taxon>
        <taxon>Pelagicoccaceae</taxon>
        <taxon>Pelagicoccus</taxon>
    </lineage>
</organism>
<gene>
    <name evidence="3" type="primary">ureD</name>
    <name evidence="4" type="ORF">H5P27_12500</name>
</gene>
<evidence type="ECO:0000313" key="5">
    <source>
        <dbReference type="Proteomes" id="UP000526501"/>
    </source>
</evidence>
<dbReference type="Pfam" id="PF01774">
    <property type="entry name" value="UreD"/>
    <property type="match status" value="1"/>
</dbReference>
<keyword evidence="5" id="KW-1185">Reference proteome</keyword>
<dbReference type="RefSeq" id="WP_185660735.1">
    <property type="nucleotide sequence ID" value="NZ_CAWPOO010000012.1"/>
</dbReference>
<evidence type="ECO:0000313" key="4">
    <source>
        <dbReference type="EMBL" id="MBC2606865.1"/>
    </source>
</evidence>
<keyword evidence="2 3" id="KW-0143">Chaperone</keyword>
<dbReference type="Proteomes" id="UP000526501">
    <property type="component" value="Unassembled WGS sequence"/>
</dbReference>
<dbReference type="HAMAP" id="MF_01384">
    <property type="entry name" value="UreD"/>
    <property type="match status" value="1"/>
</dbReference>
<comment type="subcellular location">
    <subcellularLocation>
        <location evidence="3">Cytoplasm</location>
    </subcellularLocation>
</comment>
<evidence type="ECO:0000256" key="1">
    <source>
        <dbReference type="ARBA" id="ARBA00007177"/>
    </source>
</evidence>
<proteinExistence type="inferred from homology"/>